<dbReference type="RefSeq" id="WP_118943738.1">
    <property type="nucleotide sequence ID" value="NZ_CP032125.1"/>
</dbReference>
<evidence type="ECO:0000256" key="1">
    <source>
        <dbReference type="SAM" id="SignalP"/>
    </source>
</evidence>
<name>A0A347UJQ7_9RHOB</name>
<dbReference type="Gene3D" id="2.40.160.10">
    <property type="entry name" value="Porin"/>
    <property type="match status" value="1"/>
</dbReference>
<dbReference type="SUPFAM" id="SSF56935">
    <property type="entry name" value="Porins"/>
    <property type="match status" value="1"/>
</dbReference>
<dbReference type="Proteomes" id="UP000261704">
    <property type="component" value="Chromosome"/>
</dbReference>
<dbReference type="KEGG" id="pamo:BAR1_14790"/>
<reference evidence="3 4" key="1">
    <citation type="submission" date="2018-09" db="EMBL/GenBank/DDBJ databases">
        <title>Profundibacter amoris BAR1 gen. nov., sp. nov., a new member of the Roseobacter clade isolated at Lokis Castle Vent Field on the Arctic Mid-Oceanic Ridge.</title>
        <authorList>
            <person name="Le Moine Bauer S."/>
            <person name="Sjoeberg A.G."/>
            <person name="L'Haridon S."/>
            <person name="Stokke R."/>
            <person name="Roalkvam I."/>
            <person name="Steen I.H."/>
            <person name="Dahle H."/>
        </authorList>
    </citation>
    <scope>NUCLEOTIDE SEQUENCE [LARGE SCALE GENOMIC DNA]</scope>
    <source>
        <strain evidence="3 4">BAR1</strain>
    </source>
</reference>
<sequence length="300" mass="30914">MKKVLLATTALVAFAGAASADVSLSGSARFGLQWNDAAVSPVPSTTLEKRVTLNIDMTTETDSGLELGARIRLRNNETALTDVNGAVVYLKSGGLKLSVGNVCGALECMPGAYAGTVGLNGNGFSNVVMNTADQLYWTWTAYSSSGAGANGVEVEYSAGDFSGMLTYAALNDLTTADNIIGAHVAYKFGDWTVALGMQDGDTNPTWDKTVLTVGGKLGDFGVGLAYADNNGTDKFTINGSYSFGATTVSAFVSDDSSVAATDNPWGLGVSYDLGGASLVAGYSNSEIGVKRATAGIKFKF</sequence>
<evidence type="ECO:0000259" key="2">
    <source>
        <dbReference type="Pfam" id="PF13609"/>
    </source>
</evidence>
<dbReference type="GO" id="GO:0016020">
    <property type="term" value="C:membrane"/>
    <property type="evidence" value="ECO:0007669"/>
    <property type="project" value="InterPro"/>
</dbReference>
<dbReference type="InterPro" id="IPR033900">
    <property type="entry name" value="Gram_neg_porin_domain"/>
</dbReference>
<dbReference type="InterPro" id="IPR023614">
    <property type="entry name" value="Porin_dom_sf"/>
</dbReference>
<organism evidence="3 4">
    <name type="scientific">Profundibacter amoris</name>
    <dbReference type="NCBI Taxonomy" id="2171755"/>
    <lineage>
        <taxon>Bacteria</taxon>
        <taxon>Pseudomonadati</taxon>
        <taxon>Pseudomonadota</taxon>
        <taxon>Alphaproteobacteria</taxon>
        <taxon>Rhodobacterales</taxon>
        <taxon>Paracoccaceae</taxon>
        <taxon>Profundibacter</taxon>
    </lineage>
</organism>
<evidence type="ECO:0000313" key="4">
    <source>
        <dbReference type="Proteomes" id="UP000261704"/>
    </source>
</evidence>
<keyword evidence="4" id="KW-1185">Reference proteome</keyword>
<feature type="chain" id="PRO_5016773449" evidence="1">
    <location>
        <begin position="21"/>
        <end position="300"/>
    </location>
</feature>
<dbReference type="Pfam" id="PF13609">
    <property type="entry name" value="Porin_4"/>
    <property type="match status" value="1"/>
</dbReference>
<evidence type="ECO:0000313" key="3">
    <source>
        <dbReference type="EMBL" id="AXX99085.1"/>
    </source>
</evidence>
<feature type="signal peptide" evidence="1">
    <location>
        <begin position="1"/>
        <end position="20"/>
    </location>
</feature>
<protein>
    <submittedName>
        <fullName evidence="3">Porin</fullName>
    </submittedName>
</protein>
<feature type="domain" description="Porin" evidence="2">
    <location>
        <begin position="7"/>
        <end position="284"/>
    </location>
</feature>
<gene>
    <name evidence="3" type="ORF">BAR1_14790</name>
</gene>
<dbReference type="GO" id="GO:0015288">
    <property type="term" value="F:porin activity"/>
    <property type="evidence" value="ECO:0007669"/>
    <property type="project" value="InterPro"/>
</dbReference>
<accession>A0A347UJQ7</accession>
<proteinExistence type="predicted"/>
<dbReference type="EMBL" id="CP032125">
    <property type="protein sequence ID" value="AXX99085.1"/>
    <property type="molecule type" value="Genomic_DNA"/>
</dbReference>
<dbReference type="AlphaFoldDB" id="A0A347UJQ7"/>
<keyword evidence="1" id="KW-0732">Signal</keyword>
<dbReference type="OrthoDB" id="7326315at2"/>